<dbReference type="Pfam" id="PF16984">
    <property type="entry name" value="Grp7_allergen"/>
    <property type="match status" value="1"/>
</dbReference>
<accession>A0A8X6N989</accession>
<dbReference type="InterPro" id="IPR038602">
    <property type="entry name" value="Mite_allergen_7_sf"/>
</dbReference>
<dbReference type="Proteomes" id="UP000887013">
    <property type="component" value="Unassembled WGS sequence"/>
</dbReference>
<evidence type="ECO:0000313" key="1">
    <source>
        <dbReference type="EMBL" id="GFT02091.1"/>
    </source>
</evidence>
<reference evidence="1" key="1">
    <citation type="submission" date="2020-08" db="EMBL/GenBank/DDBJ databases">
        <title>Multicomponent nature underlies the extraordinary mechanical properties of spider dragline silk.</title>
        <authorList>
            <person name="Kono N."/>
            <person name="Nakamura H."/>
            <person name="Mori M."/>
            <person name="Yoshida Y."/>
            <person name="Ohtoshi R."/>
            <person name="Malay A.D."/>
            <person name="Moran D.A.P."/>
            <person name="Tomita M."/>
            <person name="Numata K."/>
            <person name="Arakawa K."/>
        </authorList>
    </citation>
    <scope>NUCLEOTIDE SEQUENCE</scope>
</reference>
<dbReference type="Gene3D" id="3.15.10.50">
    <property type="match status" value="1"/>
</dbReference>
<dbReference type="InterPro" id="IPR020234">
    <property type="entry name" value="Mite_allergen_group-7"/>
</dbReference>
<gene>
    <name evidence="1" type="primary">NCL1_08620</name>
    <name evidence="1" type="ORF">NPIL_685361</name>
</gene>
<name>A0A8X6N989_NEPPI</name>
<protein>
    <submittedName>
        <fullName evidence="1">Uncharacterized protein</fullName>
    </submittedName>
</protein>
<evidence type="ECO:0000313" key="2">
    <source>
        <dbReference type="Proteomes" id="UP000887013"/>
    </source>
</evidence>
<keyword evidence="2" id="KW-1185">Reference proteome</keyword>
<dbReference type="AlphaFoldDB" id="A0A8X6N989"/>
<comment type="caution">
    <text evidence="1">The sequence shown here is derived from an EMBL/GenBank/DDBJ whole genome shotgun (WGS) entry which is preliminary data.</text>
</comment>
<sequence>DDKTIKVTEEEGKNLEYVEPPLDANPGDTLEQQILMDSRHLLSFLDDIVQIKEDPQAFLNGVQTLQLFGPCYVMLEGGKMVIQANLEGIFMKFQYSSPHKIFGYRPSAKASIMLFSANIETEFKVNNETGKIDYLHSFTIKDFNDMQVQVKGIRPFNRVVTAAISFATKLFKNSVKSWLEAQIKNHINQLLRSLKISSQPPKETCIKSQEFNMSNEEIRVKDDEILLNTEKILVNTDETLESTDEINVNINGIRVDNEIRLKTSEARMNKGNRVISNKTRVNNIETHERNVKSKRNNKGTRVNINEIHLKTETYVQEVAPPTEDSKNIDG</sequence>
<dbReference type="OrthoDB" id="6429939at2759"/>
<feature type="non-terminal residue" evidence="1">
    <location>
        <position position="1"/>
    </location>
</feature>
<organism evidence="1 2">
    <name type="scientific">Nephila pilipes</name>
    <name type="common">Giant wood spider</name>
    <name type="synonym">Nephila maculata</name>
    <dbReference type="NCBI Taxonomy" id="299642"/>
    <lineage>
        <taxon>Eukaryota</taxon>
        <taxon>Metazoa</taxon>
        <taxon>Ecdysozoa</taxon>
        <taxon>Arthropoda</taxon>
        <taxon>Chelicerata</taxon>
        <taxon>Arachnida</taxon>
        <taxon>Araneae</taxon>
        <taxon>Araneomorphae</taxon>
        <taxon>Entelegynae</taxon>
        <taxon>Araneoidea</taxon>
        <taxon>Nephilidae</taxon>
        <taxon>Nephila</taxon>
    </lineage>
</organism>
<dbReference type="EMBL" id="BMAW01055655">
    <property type="protein sequence ID" value="GFT02091.1"/>
    <property type="molecule type" value="Genomic_DNA"/>
</dbReference>
<proteinExistence type="predicted"/>